<dbReference type="EMBL" id="CAKXAJ010024808">
    <property type="protein sequence ID" value="CAH2230465.1"/>
    <property type="molecule type" value="Genomic_DNA"/>
</dbReference>
<gene>
    <name evidence="1" type="primary">jg27418</name>
    <name evidence="1" type="ORF">PAEG_LOCUS9676</name>
</gene>
<sequence length="92" mass="10679">MTAQIHFIIFIRNYASPSRHSRRVKVSASRRRSQVQYVTAWSPSEADRTRDNYRIASSAFLHTYRMQCGNGRSEYSPSLLYPRVSYEATKGT</sequence>
<reference evidence="1" key="1">
    <citation type="submission" date="2022-03" db="EMBL/GenBank/DDBJ databases">
        <authorList>
            <person name="Lindestad O."/>
        </authorList>
    </citation>
    <scope>NUCLEOTIDE SEQUENCE</scope>
</reference>
<accession>A0A8S4R9H8</accession>
<evidence type="ECO:0000313" key="1">
    <source>
        <dbReference type="EMBL" id="CAH2230465.1"/>
    </source>
</evidence>
<name>A0A8S4R9H8_9NEOP</name>
<comment type="caution">
    <text evidence="1">The sequence shown here is derived from an EMBL/GenBank/DDBJ whole genome shotgun (WGS) entry which is preliminary data.</text>
</comment>
<dbReference type="AlphaFoldDB" id="A0A8S4R9H8"/>
<proteinExistence type="predicted"/>
<organism evidence="1 2">
    <name type="scientific">Pararge aegeria aegeria</name>
    <dbReference type="NCBI Taxonomy" id="348720"/>
    <lineage>
        <taxon>Eukaryota</taxon>
        <taxon>Metazoa</taxon>
        <taxon>Ecdysozoa</taxon>
        <taxon>Arthropoda</taxon>
        <taxon>Hexapoda</taxon>
        <taxon>Insecta</taxon>
        <taxon>Pterygota</taxon>
        <taxon>Neoptera</taxon>
        <taxon>Endopterygota</taxon>
        <taxon>Lepidoptera</taxon>
        <taxon>Glossata</taxon>
        <taxon>Ditrysia</taxon>
        <taxon>Papilionoidea</taxon>
        <taxon>Nymphalidae</taxon>
        <taxon>Satyrinae</taxon>
        <taxon>Satyrini</taxon>
        <taxon>Parargina</taxon>
        <taxon>Pararge</taxon>
    </lineage>
</organism>
<keyword evidence="2" id="KW-1185">Reference proteome</keyword>
<evidence type="ECO:0000313" key="2">
    <source>
        <dbReference type="Proteomes" id="UP000838756"/>
    </source>
</evidence>
<dbReference type="Proteomes" id="UP000838756">
    <property type="component" value="Unassembled WGS sequence"/>
</dbReference>
<protein>
    <submittedName>
        <fullName evidence="1">Jg27418 protein</fullName>
    </submittedName>
</protein>